<name>A0ABW3WHE6_9RHOO</name>
<evidence type="ECO:0008006" key="3">
    <source>
        <dbReference type="Google" id="ProtNLM"/>
    </source>
</evidence>
<sequence>MFVNTENIMSIAMSRNNEAGARLVGVARSTEAASINLIDAVDGTVDALVGLAGVMNGFNRMIASICEEVATAECIEGRYIDANDEAVDALGHAASSLKDQLTSLVRKRASIDKDGRLKGHHCESLHDAYEQAIEAVAELAESCMQMRAAIIRHDLAAEPRSGEAFATAEALIESLRNA</sequence>
<gene>
    <name evidence="1" type="ORF">ACFQ4M_16935</name>
</gene>
<protein>
    <recommendedName>
        <fullName evidence="3">Methyl-accepting chemotaxis protein</fullName>
    </recommendedName>
</protein>
<comment type="caution">
    <text evidence="1">The sequence shown here is derived from an EMBL/GenBank/DDBJ whole genome shotgun (WGS) entry which is preliminary data.</text>
</comment>
<keyword evidence="2" id="KW-1185">Reference proteome</keyword>
<accession>A0ABW3WHE6</accession>
<reference evidence="2" key="1">
    <citation type="journal article" date="2019" name="Int. J. Syst. Evol. Microbiol.">
        <title>The Global Catalogue of Microorganisms (GCM) 10K type strain sequencing project: providing services to taxonomists for standard genome sequencing and annotation.</title>
        <authorList>
            <consortium name="The Broad Institute Genomics Platform"/>
            <consortium name="The Broad Institute Genome Sequencing Center for Infectious Disease"/>
            <person name="Wu L."/>
            <person name="Ma J."/>
        </authorList>
    </citation>
    <scope>NUCLEOTIDE SEQUENCE [LARGE SCALE GENOMIC DNA]</scope>
    <source>
        <strain evidence="2">CCUG 48884</strain>
    </source>
</reference>
<dbReference type="RefSeq" id="WP_277834334.1">
    <property type="nucleotide sequence ID" value="NZ_JARQZE010000012.1"/>
</dbReference>
<proteinExistence type="predicted"/>
<dbReference type="Proteomes" id="UP001597158">
    <property type="component" value="Unassembled WGS sequence"/>
</dbReference>
<evidence type="ECO:0000313" key="1">
    <source>
        <dbReference type="EMBL" id="MFD1265259.1"/>
    </source>
</evidence>
<dbReference type="EMBL" id="JBHTMC010000032">
    <property type="protein sequence ID" value="MFD1265259.1"/>
    <property type="molecule type" value="Genomic_DNA"/>
</dbReference>
<organism evidence="1 2">
    <name type="scientific">Thauera mechernichensis</name>
    <dbReference type="NCBI Taxonomy" id="82788"/>
    <lineage>
        <taxon>Bacteria</taxon>
        <taxon>Pseudomonadati</taxon>
        <taxon>Pseudomonadota</taxon>
        <taxon>Betaproteobacteria</taxon>
        <taxon>Rhodocyclales</taxon>
        <taxon>Zoogloeaceae</taxon>
        <taxon>Thauera</taxon>
    </lineage>
</organism>
<evidence type="ECO:0000313" key="2">
    <source>
        <dbReference type="Proteomes" id="UP001597158"/>
    </source>
</evidence>